<comment type="caution">
    <text evidence="2">The sequence shown here is derived from an EMBL/GenBank/DDBJ whole genome shotgun (WGS) entry which is preliminary data.</text>
</comment>
<proteinExistence type="predicted"/>
<sequence length="248" mass="26711">MIKSAVSQICEPHLVILQVSPPRSLRILQPSLTMRLTSALLGLAAVGFTTAANYANTTTTTTTITPPPNPATACPTVISTTNLCRTCAVPACLVISTLTQHCKCPNEPAVAFTSHPCELQCKGIGCATTYKIVTATGCYTKTKTSEKPHTHTHTDDYCEETETTTETKTYTKTYHGTKTTETVTHTKIYPTKKPYHPPHETTKKGPPPATTKGPTKAATPKPPPATSSFVTAGAARLRSPFGYMRLFW</sequence>
<name>A0AA39WT10_9PEZI</name>
<dbReference type="Proteomes" id="UP001175000">
    <property type="component" value="Unassembled WGS sequence"/>
</dbReference>
<protein>
    <submittedName>
        <fullName evidence="2">Uncharacterized protein</fullName>
    </submittedName>
</protein>
<accession>A0AA39WT10</accession>
<gene>
    <name evidence="2" type="ORF">B0T14DRAFT_522123</name>
</gene>
<dbReference type="AlphaFoldDB" id="A0AA39WT10"/>
<feature type="region of interest" description="Disordered" evidence="1">
    <location>
        <begin position="189"/>
        <end position="231"/>
    </location>
</feature>
<evidence type="ECO:0000256" key="1">
    <source>
        <dbReference type="SAM" id="MobiDB-lite"/>
    </source>
</evidence>
<feature type="compositionally biased region" description="Low complexity" evidence="1">
    <location>
        <begin position="210"/>
        <end position="219"/>
    </location>
</feature>
<evidence type="ECO:0000313" key="3">
    <source>
        <dbReference type="Proteomes" id="UP001175000"/>
    </source>
</evidence>
<evidence type="ECO:0000313" key="2">
    <source>
        <dbReference type="EMBL" id="KAK0620775.1"/>
    </source>
</evidence>
<keyword evidence="3" id="KW-1185">Reference proteome</keyword>
<organism evidence="2 3">
    <name type="scientific">Immersiella caudata</name>
    <dbReference type="NCBI Taxonomy" id="314043"/>
    <lineage>
        <taxon>Eukaryota</taxon>
        <taxon>Fungi</taxon>
        <taxon>Dikarya</taxon>
        <taxon>Ascomycota</taxon>
        <taxon>Pezizomycotina</taxon>
        <taxon>Sordariomycetes</taxon>
        <taxon>Sordariomycetidae</taxon>
        <taxon>Sordariales</taxon>
        <taxon>Lasiosphaeriaceae</taxon>
        <taxon>Immersiella</taxon>
    </lineage>
</organism>
<dbReference type="EMBL" id="JAULSU010000004">
    <property type="protein sequence ID" value="KAK0620775.1"/>
    <property type="molecule type" value="Genomic_DNA"/>
</dbReference>
<reference evidence="2" key="1">
    <citation type="submission" date="2023-06" db="EMBL/GenBank/DDBJ databases">
        <title>Genome-scale phylogeny and comparative genomics of the fungal order Sordariales.</title>
        <authorList>
            <consortium name="Lawrence Berkeley National Laboratory"/>
            <person name="Hensen N."/>
            <person name="Bonometti L."/>
            <person name="Westerberg I."/>
            <person name="Brannstrom I.O."/>
            <person name="Guillou S."/>
            <person name="Cros-Aarteil S."/>
            <person name="Calhoun S."/>
            <person name="Haridas S."/>
            <person name="Kuo A."/>
            <person name="Mondo S."/>
            <person name="Pangilinan J."/>
            <person name="Riley R."/>
            <person name="Labutti K."/>
            <person name="Andreopoulos B."/>
            <person name="Lipzen A."/>
            <person name="Chen C."/>
            <person name="Yanf M."/>
            <person name="Daum C."/>
            <person name="Ng V."/>
            <person name="Clum A."/>
            <person name="Steindorff A."/>
            <person name="Ohm R."/>
            <person name="Martin F."/>
            <person name="Silar P."/>
            <person name="Natvig D."/>
            <person name="Lalanne C."/>
            <person name="Gautier V."/>
            <person name="Ament-Velasquez S.L."/>
            <person name="Kruys A."/>
            <person name="Hutchinson M.I."/>
            <person name="Powell A.J."/>
            <person name="Barry K."/>
            <person name="Miller A.N."/>
            <person name="Grigoriev I.V."/>
            <person name="Debuchy R."/>
            <person name="Gladieux P."/>
            <person name="Thoren M.H."/>
            <person name="Johannesson H."/>
        </authorList>
    </citation>
    <scope>NUCLEOTIDE SEQUENCE</scope>
    <source>
        <strain evidence="2">CBS 606.72</strain>
    </source>
</reference>